<dbReference type="RefSeq" id="WP_120550129.1">
    <property type="nucleotide sequence ID" value="NZ_RAWM01000078.1"/>
</dbReference>
<dbReference type="Pfam" id="PF00288">
    <property type="entry name" value="GHMP_kinases_N"/>
    <property type="match status" value="1"/>
</dbReference>
<dbReference type="GO" id="GO:0005524">
    <property type="term" value="F:ATP binding"/>
    <property type="evidence" value="ECO:0007669"/>
    <property type="project" value="UniProtKB-UniRule"/>
</dbReference>
<dbReference type="InterPro" id="IPR022963">
    <property type="entry name" value="Galactokinase_bac"/>
</dbReference>
<organism evidence="16 17">
    <name type="scientific">Corallococcus interemptor</name>
    <dbReference type="NCBI Taxonomy" id="2316720"/>
    <lineage>
        <taxon>Bacteria</taxon>
        <taxon>Pseudomonadati</taxon>
        <taxon>Myxococcota</taxon>
        <taxon>Myxococcia</taxon>
        <taxon>Myxococcales</taxon>
        <taxon>Cystobacterineae</taxon>
        <taxon>Myxococcaceae</taxon>
        <taxon>Corallococcus</taxon>
    </lineage>
</organism>
<reference evidence="17" key="1">
    <citation type="submission" date="2018-09" db="EMBL/GenBank/DDBJ databases">
        <authorList>
            <person name="Livingstone P.G."/>
            <person name="Whitworth D.E."/>
        </authorList>
    </citation>
    <scope>NUCLEOTIDE SEQUENCE [LARGE SCALE GENOMIC DNA]</scope>
    <source>
        <strain evidence="17">AB047A</strain>
    </source>
</reference>
<dbReference type="InterPro" id="IPR006203">
    <property type="entry name" value="GHMP_knse_ATP-bd_CS"/>
</dbReference>
<dbReference type="PANTHER" id="PTHR10457">
    <property type="entry name" value="MEVALONATE KINASE/GALACTOKINASE"/>
    <property type="match status" value="1"/>
</dbReference>
<dbReference type="PROSITE" id="PS00106">
    <property type="entry name" value="GALACTOKINASE"/>
    <property type="match status" value="1"/>
</dbReference>
<evidence type="ECO:0000256" key="6">
    <source>
        <dbReference type="ARBA" id="ARBA00022777"/>
    </source>
</evidence>
<dbReference type="InterPro" id="IPR036554">
    <property type="entry name" value="GHMP_kinase_C_sf"/>
</dbReference>
<sequence length="378" mass="41168">MTLREQVEQDFHRRFGAAPTAVVRAPGRVNLIGEHTDYNDGFVLPIAIDREVWIALRPREDRRVVVHSLDYGESLSFEIGPLSRAGKEWGEYLKGVAWALQEAGHTLKGWEGVMGGDVPRGAGLSSSAAVELATLRAFATVSGLPWQPSTMALLGQRVENQWMGLNTGIMDQMIVAGGRKGHALLIDCRDLSLQPVRLPQGAVVVVLDTGTRRGLVDSAYNERRSQCEAAARFFGVKALRDVDRDTFMEREDALDPLVRQRAQHVITENDRTVQAAEAMRDGNLSRLGQLMDASHDSLRDDFEVTNEALDTIVMLAREEPGCLGARMTGAGFGGCAVALVETEHADAFVQSVHAKYAQATGNTPQCYVCQAADGANVV</sequence>
<keyword evidence="6 11" id="KW-0418">Kinase</keyword>
<evidence type="ECO:0000256" key="3">
    <source>
        <dbReference type="ARBA" id="ARBA00022679"/>
    </source>
</evidence>
<dbReference type="PROSITE" id="PS00627">
    <property type="entry name" value="GHMP_KINASES_ATP"/>
    <property type="match status" value="1"/>
</dbReference>
<dbReference type="Pfam" id="PF10509">
    <property type="entry name" value="GalKase_gal_bdg"/>
    <property type="match status" value="1"/>
</dbReference>
<keyword evidence="17" id="KW-1185">Reference proteome</keyword>
<evidence type="ECO:0000256" key="1">
    <source>
        <dbReference type="ARBA" id="ARBA00006566"/>
    </source>
</evidence>
<evidence type="ECO:0000256" key="2">
    <source>
        <dbReference type="ARBA" id="ARBA00022490"/>
    </source>
</evidence>
<evidence type="ECO:0000256" key="10">
    <source>
        <dbReference type="ARBA" id="ARBA00023277"/>
    </source>
</evidence>
<gene>
    <name evidence="11 16" type="primary">galK</name>
    <name evidence="16" type="ORF">D7X96_24910</name>
</gene>
<feature type="active site" description="Proton acceptor" evidence="11">
    <location>
        <position position="171"/>
    </location>
</feature>
<evidence type="ECO:0000256" key="11">
    <source>
        <dbReference type="HAMAP-Rule" id="MF_00246"/>
    </source>
</evidence>
<feature type="binding site" evidence="11">
    <location>
        <position position="159"/>
    </location>
    <ligand>
        <name>Mg(2+)</name>
        <dbReference type="ChEBI" id="CHEBI:18420"/>
    </ligand>
</feature>
<evidence type="ECO:0000313" key="17">
    <source>
        <dbReference type="Proteomes" id="UP000282656"/>
    </source>
</evidence>
<dbReference type="Pfam" id="PF08544">
    <property type="entry name" value="GHMP_kinases_C"/>
    <property type="match status" value="1"/>
</dbReference>
<protein>
    <recommendedName>
        <fullName evidence="11 12">Galactokinase</fullName>
        <ecNumber evidence="11 12">2.7.1.6</ecNumber>
    </recommendedName>
    <alternativeName>
        <fullName evidence="11">Galactose kinase</fullName>
    </alternativeName>
</protein>
<dbReference type="GO" id="GO:0000287">
    <property type="term" value="F:magnesium ion binding"/>
    <property type="evidence" value="ECO:0007669"/>
    <property type="project" value="UniProtKB-UniRule"/>
</dbReference>
<dbReference type="HAMAP" id="MF_00246">
    <property type="entry name" value="Galactokinase"/>
    <property type="match status" value="1"/>
</dbReference>
<dbReference type="SUPFAM" id="SSF55060">
    <property type="entry name" value="GHMP Kinase, C-terminal domain"/>
    <property type="match status" value="1"/>
</dbReference>
<dbReference type="InterPro" id="IPR006206">
    <property type="entry name" value="Mevalonate/galactokinase"/>
</dbReference>
<dbReference type="InterPro" id="IPR014721">
    <property type="entry name" value="Ribsml_uS5_D2-typ_fold_subgr"/>
</dbReference>
<evidence type="ECO:0000256" key="8">
    <source>
        <dbReference type="ARBA" id="ARBA00022842"/>
    </source>
</evidence>
<dbReference type="AlphaFoldDB" id="A0A3A8Q843"/>
<comment type="function">
    <text evidence="11">Catalyzes the transfer of the gamma-phosphate of ATP to D-galactose to form alpha-D-galactose-1-phosphate (Gal-1-P).</text>
</comment>
<dbReference type="Gene3D" id="3.30.70.890">
    <property type="entry name" value="GHMP kinase, C-terminal domain"/>
    <property type="match status" value="1"/>
</dbReference>
<keyword evidence="5 11" id="KW-0547">Nucleotide-binding</keyword>
<evidence type="ECO:0000256" key="4">
    <source>
        <dbReference type="ARBA" id="ARBA00022723"/>
    </source>
</evidence>
<keyword evidence="2 11" id="KW-0963">Cytoplasm</keyword>
<dbReference type="GO" id="GO:0005829">
    <property type="term" value="C:cytosol"/>
    <property type="evidence" value="ECO:0007669"/>
    <property type="project" value="TreeGrafter"/>
</dbReference>
<feature type="binding site" evidence="11">
    <location>
        <position position="220"/>
    </location>
    <ligand>
        <name>substrate</name>
    </ligand>
</feature>
<dbReference type="NCBIfam" id="TIGR00131">
    <property type="entry name" value="gal_kin"/>
    <property type="match status" value="1"/>
</dbReference>
<evidence type="ECO:0000256" key="5">
    <source>
        <dbReference type="ARBA" id="ARBA00022741"/>
    </source>
</evidence>
<evidence type="ECO:0000259" key="15">
    <source>
        <dbReference type="Pfam" id="PF10509"/>
    </source>
</evidence>
<keyword evidence="3 11" id="KW-0808">Transferase</keyword>
<dbReference type="InterPro" id="IPR019741">
    <property type="entry name" value="Galactokinase_CS"/>
</dbReference>
<comment type="subcellular location">
    <subcellularLocation>
        <location evidence="11">Cytoplasm</location>
    </subcellularLocation>
</comment>
<dbReference type="PRINTS" id="PR00473">
    <property type="entry name" value="GALCTOKINASE"/>
</dbReference>
<keyword evidence="10 11" id="KW-0119">Carbohydrate metabolism</keyword>
<accession>A0A3A8Q843</accession>
<dbReference type="EMBL" id="RAWM01000078">
    <property type="protein sequence ID" value="RKH64873.1"/>
    <property type="molecule type" value="Genomic_DNA"/>
</dbReference>
<dbReference type="PANTHER" id="PTHR10457:SF7">
    <property type="entry name" value="GALACTOKINASE-RELATED"/>
    <property type="match status" value="1"/>
</dbReference>
<dbReference type="Proteomes" id="UP000282656">
    <property type="component" value="Unassembled WGS sequence"/>
</dbReference>
<feature type="domain" description="GHMP kinase N-terminal" evidence="13">
    <location>
        <begin position="92"/>
        <end position="176"/>
    </location>
</feature>
<dbReference type="InterPro" id="IPR000705">
    <property type="entry name" value="Galactokinase"/>
</dbReference>
<evidence type="ECO:0000313" key="16">
    <source>
        <dbReference type="EMBL" id="RKH64873.1"/>
    </source>
</evidence>
<proteinExistence type="inferred from homology"/>
<dbReference type="InterPro" id="IPR013750">
    <property type="entry name" value="GHMP_kinase_C_dom"/>
</dbReference>
<dbReference type="FunFam" id="3.30.70.890:FF:000001">
    <property type="entry name" value="Galactokinase"/>
    <property type="match status" value="1"/>
</dbReference>
<feature type="binding site" evidence="11">
    <location>
        <begin position="34"/>
        <end position="37"/>
    </location>
    <ligand>
        <name>substrate</name>
    </ligand>
</feature>
<dbReference type="UniPathway" id="UPA00214"/>
<comment type="caution">
    <text evidence="16">The sequence shown here is derived from an EMBL/GenBank/DDBJ whole genome shotgun (WGS) entry which is preliminary data.</text>
</comment>
<dbReference type="OrthoDB" id="250531at2"/>
<feature type="domain" description="GHMP kinase C-terminal" evidence="14">
    <location>
        <begin position="275"/>
        <end position="357"/>
    </location>
</feature>
<evidence type="ECO:0000259" key="13">
    <source>
        <dbReference type="Pfam" id="PF00288"/>
    </source>
</evidence>
<dbReference type="GO" id="GO:0006012">
    <property type="term" value="P:galactose metabolic process"/>
    <property type="evidence" value="ECO:0007669"/>
    <property type="project" value="UniProtKB-UniRule"/>
</dbReference>
<feature type="binding site" evidence="11">
    <location>
        <position position="68"/>
    </location>
    <ligand>
        <name>ATP</name>
        <dbReference type="ChEBI" id="CHEBI:30616"/>
    </ligand>
</feature>
<dbReference type="InterPro" id="IPR019539">
    <property type="entry name" value="GalKase_N"/>
</dbReference>
<dbReference type="Gene3D" id="3.30.230.10">
    <property type="match status" value="1"/>
</dbReference>
<dbReference type="InterPro" id="IPR006204">
    <property type="entry name" value="GHMP_kinase_N_dom"/>
</dbReference>
<feature type="domain" description="Galactokinase N-terminal" evidence="15">
    <location>
        <begin position="10"/>
        <end position="58"/>
    </location>
</feature>
<dbReference type="GO" id="GO:0004335">
    <property type="term" value="F:galactokinase activity"/>
    <property type="evidence" value="ECO:0007669"/>
    <property type="project" value="UniProtKB-UniRule"/>
</dbReference>
<keyword evidence="4 11" id="KW-0479">Metal-binding</keyword>
<name>A0A3A8Q843_9BACT</name>
<dbReference type="PRINTS" id="PR00959">
    <property type="entry name" value="MEVGALKINASE"/>
</dbReference>
<feature type="site" description="Transition state stabilizer" evidence="11">
    <location>
        <position position="28"/>
    </location>
</feature>
<feature type="binding site" evidence="11">
    <location>
        <position position="127"/>
    </location>
    <ligand>
        <name>Mg(2+)</name>
        <dbReference type="ChEBI" id="CHEBI:18420"/>
    </ligand>
</feature>
<comment type="similarity">
    <text evidence="1 11">Belongs to the GHMP kinase family. GalK subfamily.</text>
</comment>
<dbReference type="FunFam" id="3.30.230.10:FF:000017">
    <property type="entry name" value="Galactokinase"/>
    <property type="match status" value="1"/>
</dbReference>
<comment type="catalytic activity">
    <reaction evidence="11">
        <text>alpha-D-galactose + ATP = alpha-D-galactose 1-phosphate + ADP + H(+)</text>
        <dbReference type="Rhea" id="RHEA:13553"/>
        <dbReference type="ChEBI" id="CHEBI:15378"/>
        <dbReference type="ChEBI" id="CHEBI:28061"/>
        <dbReference type="ChEBI" id="CHEBI:30616"/>
        <dbReference type="ChEBI" id="CHEBI:58336"/>
        <dbReference type="ChEBI" id="CHEBI:456216"/>
        <dbReference type="EC" id="2.7.1.6"/>
    </reaction>
</comment>
<keyword evidence="7 11" id="KW-0067">ATP-binding</keyword>
<evidence type="ECO:0000259" key="14">
    <source>
        <dbReference type="Pfam" id="PF08544"/>
    </source>
</evidence>
<evidence type="ECO:0000256" key="9">
    <source>
        <dbReference type="ARBA" id="ARBA00023144"/>
    </source>
</evidence>
<keyword evidence="9 11" id="KW-0299">Galactose metabolism</keyword>
<evidence type="ECO:0000256" key="7">
    <source>
        <dbReference type="ARBA" id="ARBA00022840"/>
    </source>
</evidence>
<dbReference type="EC" id="2.7.1.6" evidence="11 12"/>
<keyword evidence="8 11" id="KW-0460">Magnesium</keyword>
<evidence type="ECO:0000256" key="12">
    <source>
        <dbReference type="NCBIfam" id="TIGR00131"/>
    </source>
</evidence>
<dbReference type="SUPFAM" id="SSF54211">
    <property type="entry name" value="Ribosomal protein S5 domain 2-like"/>
    <property type="match status" value="1"/>
</dbReference>
<dbReference type="InterPro" id="IPR020568">
    <property type="entry name" value="Ribosomal_Su5_D2-typ_SF"/>
</dbReference>
<comment type="pathway">
    <text evidence="11">Carbohydrate metabolism; galactose metabolism.</text>
</comment>
<dbReference type="PIRSF" id="PIRSF000530">
    <property type="entry name" value="Galactokinase"/>
    <property type="match status" value="1"/>
</dbReference>
<feature type="binding site" evidence="11">
    <location>
        <begin position="121"/>
        <end position="127"/>
    </location>
    <ligand>
        <name>ATP</name>
        <dbReference type="ChEBI" id="CHEBI:30616"/>
    </ligand>
</feature>